<dbReference type="SUPFAM" id="SSF48576">
    <property type="entry name" value="Terpenoid synthases"/>
    <property type="match status" value="1"/>
</dbReference>
<dbReference type="GO" id="GO:0000287">
    <property type="term" value="F:magnesium ion binding"/>
    <property type="evidence" value="ECO:0007669"/>
    <property type="project" value="InterPro"/>
</dbReference>
<accession>A0A1D6IZJ0</accession>
<organism evidence="9">
    <name type="scientific">Zea mays</name>
    <name type="common">Maize</name>
    <dbReference type="NCBI Taxonomy" id="4577"/>
    <lineage>
        <taxon>Eukaryota</taxon>
        <taxon>Viridiplantae</taxon>
        <taxon>Streptophyta</taxon>
        <taxon>Embryophyta</taxon>
        <taxon>Tracheophyta</taxon>
        <taxon>Spermatophyta</taxon>
        <taxon>Magnoliopsida</taxon>
        <taxon>Liliopsida</taxon>
        <taxon>Poales</taxon>
        <taxon>Poaceae</taxon>
        <taxon>PACMAD clade</taxon>
        <taxon>Panicoideae</taxon>
        <taxon>Andropogonodae</taxon>
        <taxon>Andropogoneae</taxon>
        <taxon>Tripsacinae</taxon>
        <taxon>Zea</taxon>
    </lineage>
</organism>
<comment type="similarity">
    <text evidence="3">Belongs to the terpene synthase family.</text>
</comment>
<feature type="domain" description="Terpene synthase metal-binding" evidence="8">
    <location>
        <begin position="1"/>
        <end position="113"/>
    </location>
</feature>
<comment type="pathway">
    <text evidence="2">Secondary metabolite biosynthesis; terpenoid biosynthesis.</text>
</comment>
<name>A0A1D6IZJ0_MAIZE</name>
<comment type="subunit">
    <text evidence="4">Monomer.</text>
</comment>
<dbReference type="GO" id="GO:0010333">
    <property type="term" value="F:terpene synthase activity"/>
    <property type="evidence" value="ECO:0007669"/>
    <property type="project" value="InterPro"/>
</dbReference>
<reference evidence="9" key="1">
    <citation type="submission" date="2015-12" db="EMBL/GenBank/DDBJ databases">
        <title>Update maize B73 reference genome by single molecule sequencing technologies.</title>
        <authorList>
            <consortium name="Maize Genome Sequencing Project"/>
            <person name="Ware D."/>
        </authorList>
    </citation>
    <scope>NUCLEOTIDE SEQUENCE</scope>
    <source>
        <tissue evidence="9">Seedling</tissue>
    </source>
</reference>
<dbReference type="PANTHER" id="PTHR31225">
    <property type="entry name" value="OS04G0344100 PROTEIN-RELATED"/>
    <property type="match status" value="1"/>
</dbReference>
<evidence type="ECO:0000256" key="6">
    <source>
        <dbReference type="ARBA" id="ARBA00022842"/>
    </source>
</evidence>
<evidence type="ECO:0000256" key="4">
    <source>
        <dbReference type="ARBA" id="ARBA00011245"/>
    </source>
</evidence>
<dbReference type="SMR" id="A0A1D6IZJ0"/>
<dbReference type="GO" id="GO:0016114">
    <property type="term" value="P:terpenoid biosynthetic process"/>
    <property type="evidence" value="ECO:0007669"/>
    <property type="project" value="InterPro"/>
</dbReference>
<dbReference type="AlphaFoldDB" id="A0A1D6IZJ0"/>
<evidence type="ECO:0000256" key="7">
    <source>
        <dbReference type="ARBA" id="ARBA00023211"/>
    </source>
</evidence>
<evidence type="ECO:0000259" key="8">
    <source>
        <dbReference type="Pfam" id="PF03936"/>
    </source>
</evidence>
<evidence type="ECO:0000256" key="3">
    <source>
        <dbReference type="ARBA" id="ARBA00006333"/>
    </source>
</evidence>
<dbReference type="OMA" id="FGSFREQ"/>
<dbReference type="InterPro" id="IPR008949">
    <property type="entry name" value="Isoprenoid_synthase_dom_sf"/>
</dbReference>
<evidence type="ECO:0000256" key="5">
    <source>
        <dbReference type="ARBA" id="ARBA00022723"/>
    </source>
</evidence>
<gene>
    <name evidence="9" type="ORF">ZEAMMB73_Zm00001d024479</name>
</gene>
<dbReference type="Pfam" id="PF03936">
    <property type="entry name" value="Terpene_synth_C"/>
    <property type="match status" value="1"/>
</dbReference>
<comment type="cofactor">
    <cofactor evidence="1">
        <name>Mn(2+)</name>
        <dbReference type="ChEBI" id="CHEBI:29035"/>
    </cofactor>
</comment>
<dbReference type="InterPro" id="IPR050148">
    <property type="entry name" value="Terpene_synthase-like"/>
</dbReference>
<sequence>MERLVELYTKEIKWRDEDYVATMSEHLQVSAESIGANALTCSAYAGMGDMSITKETFEWALSFPQFIRTFGSFREQTKDHSPSTVHCYMKEHGITMDDACEKIKELIEDSWKDMLEQSLALKGLPKVVPQLVFDFSRTTDNMYRDRDALTSSEALKEMIQLLFVEPIPE</sequence>
<keyword evidence="5" id="KW-0479">Metal-binding</keyword>
<evidence type="ECO:0000256" key="1">
    <source>
        <dbReference type="ARBA" id="ARBA00001936"/>
    </source>
</evidence>
<dbReference type="ExpressionAtlas" id="A0A1D6IZJ0">
    <property type="expression patterns" value="baseline"/>
</dbReference>
<dbReference type="InParanoid" id="A0A1D6IZJ0"/>
<keyword evidence="6" id="KW-0460">Magnesium</keyword>
<evidence type="ECO:0000313" key="9">
    <source>
        <dbReference type="EMBL" id="AQK41279.1"/>
    </source>
</evidence>
<dbReference type="EMBL" id="CM000786">
    <property type="protein sequence ID" value="AQK41279.1"/>
    <property type="molecule type" value="Genomic_DNA"/>
</dbReference>
<protein>
    <submittedName>
        <fullName evidence="9">Germacrene A synthase long form</fullName>
    </submittedName>
</protein>
<dbReference type="PANTHER" id="PTHR31225:SF168">
    <property type="entry name" value="INACTIVE SESQUITHUJENE SYNTHASE"/>
    <property type="match status" value="1"/>
</dbReference>
<evidence type="ECO:0000256" key="2">
    <source>
        <dbReference type="ARBA" id="ARBA00004721"/>
    </source>
</evidence>
<dbReference type="Gene3D" id="1.10.600.10">
    <property type="entry name" value="Farnesyl Diphosphate Synthase"/>
    <property type="match status" value="1"/>
</dbReference>
<dbReference type="InterPro" id="IPR005630">
    <property type="entry name" value="Terpene_synthase_metal-bd"/>
</dbReference>
<dbReference type="FunCoup" id="A0A1D6IZJ0">
    <property type="interactions" value="27"/>
</dbReference>
<proteinExistence type="inferred from homology"/>
<keyword evidence="7" id="KW-0464">Manganese</keyword>